<evidence type="ECO:0000259" key="1">
    <source>
        <dbReference type="PROSITE" id="PS50011"/>
    </source>
</evidence>
<dbReference type="Proteomes" id="UP000664132">
    <property type="component" value="Unassembled WGS sequence"/>
</dbReference>
<sequence length="623" mass="69736">MDPGTALAVASLSFQVFGGIIKGFTLLAKAHNLGRDATLLQTMLCVEESRFIQWARAVELLKDSDLQSGQADSHDLERNTAITQNDSNAGIESSIAALSTTKEANNLQVQVDPRLNYALASQLMAQLQVLLTTDGLRQRYKLDLVEKLDLSPTIAGRNTTSLTEDNKTAPTVLEKLVPDTLRQRILFHARVVQKKNHLPKRLWWATVDKQNFEDMVRDVRGIINGLWNLLDPVQREDSSAMLRQILSGVIQISQSVSELRALQQSGVAESTITPTYADEVVSLAADLKLKRIEFEDIASTSKTGMPPVSATLSAMNRSILTNITQKSLNLNVAQGFYDGQPVWIEYKDVPPRMKGKLSSRVKNLALLLAGTKTPSFHTLRCQGFLEEEARFVFIYQWPETSINPISTKPQFALSLTELIRDAKNFASTSITNRLQVARELCKTVLAFHTAGWLHKDIRSDNVMFFHENGWSMPYLTGFSFSRQDSPSEISEQPSQEPLADIYRHPHALGEPSTSFQKYMDMYSLGLVLLELAEWKALKHIVAKCVDVKKIDSNIGVRLDSIAGIPKWLDKHIITAGQLKFRMGDIYADVVRTCLRYGMTAAEECPDTLPHLLRIVRTLERICV</sequence>
<dbReference type="GO" id="GO:0004672">
    <property type="term" value="F:protein kinase activity"/>
    <property type="evidence" value="ECO:0007669"/>
    <property type="project" value="InterPro"/>
</dbReference>
<dbReference type="PROSITE" id="PS50011">
    <property type="entry name" value="PROTEIN_KINASE_DOM"/>
    <property type="match status" value="1"/>
</dbReference>
<dbReference type="Pfam" id="PF14479">
    <property type="entry name" value="HeLo"/>
    <property type="match status" value="1"/>
</dbReference>
<reference evidence="2" key="1">
    <citation type="submission" date="2021-02" db="EMBL/GenBank/DDBJ databases">
        <title>Genome sequence Cadophora malorum strain M34.</title>
        <authorList>
            <person name="Stefanovic E."/>
            <person name="Vu D."/>
            <person name="Scully C."/>
            <person name="Dijksterhuis J."/>
            <person name="Roader J."/>
            <person name="Houbraken J."/>
        </authorList>
    </citation>
    <scope>NUCLEOTIDE SEQUENCE</scope>
    <source>
        <strain evidence="2">M34</strain>
    </source>
</reference>
<evidence type="ECO:0000313" key="2">
    <source>
        <dbReference type="EMBL" id="KAG4423936.1"/>
    </source>
</evidence>
<proteinExistence type="predicted"/>
<dbReference type="InterPro" id="IPR038305">
    <property type="entry name" value="HeLo_sf"/>
</dbReference>
<dbReference type="Gene3D" id="1.20.120.1020">
    <property type="entry name" value="Prion-inhibition and propagation, HeLo domain"/>
    <property type="match status" value="1"/>
</dbReference>
<dbReference type="Gene3D" id="1.10.510.10">
    <property type="entry name" value="Transferase(Phosphotransferase) domain 1"/>
    <property type="match status" value="1"/>
</dbReference>
<dbReference type="InterPro" id="IPR011009">
    <property type="entry name" value="Kinase-like_dom_sf"/>
</dbReference>
<gene>
    <name evidence="2" type="ORF">IFR04_002931</name>
</gene>
<protein>
    <recommendedName>
        <fullName evidence="1">Protein kinase domain-containing protein</fullName>
    </recommendedName>
</protein>
<dbReference type="GO" id="GO:0005524">
    <property type="term" value="F:ATP binding"/>
    <property type="evidence" value="ECO:0007669"/>
    <property type="project" value="InterPro"/>
</dbReference>
<evidence type="ECO:0000313" key="3">
    <source>
        <dbReference type="Proteomes" id="UP000664132"/>
    </source>
</evidence>
<dbReference type="EMBL" id="JAFJYH010000027">
    <property type="protein sequence ID" value="KAG4423936.1"/>
    <property type="molecule type" value="Genomic_DNA"/>
</dbReference>
<organism evidence="2 3">
    <name type="scientific">Cadophora malorum</name>
    <dbReference type="NCBI Taxonomy" id="108018"/>
    <lineage>
        <taxon>Eukaryota</taxon>
        <taxon>Fungi</taxon>
        <taxon>Dikarya</taxon>
        <taxon>Ascomycota</taxon>
        <taxon>Pezizomycotina</taxon>
        <taxon>Leotiomycetes</taxon>
        <taxon>Helotiales</taxon>
        <taxon>Ploettnerulaceae</taxon>
        <taxon>Cadophora</taxon>
    </lineage>
</organism>
<dbReference type="SUPFAM" id="SSF56112">
    <property type="entry name" value="Protein kinase-like (PK-like)"/>
    <property type="match status" value="1"/>
</dbReference>
<name>A0A8H8BTZ8_9HELO</name>
<dbReference type="AlphaFoldDB" id="A0A8H8BTZ8"/>
<dbReference type="PANTHER" id="PTHR37542">
    <property type="entry name" value="HELO DOMAIN-CONTAINING PROTEIN-RELATED"/>
    <property type="match status" value="1"/>
</dbReference>
<accession>A0A8H8BTZ8</accession>
<dbReference type="PANTHER" id="PTHR37542:SF1">
    <property type="entry name" value="PRION-INHIBITION AND PROPAGATION HELO DOMAIN-CONTAINING PROTEIN"/>
    <property type="match status" value="1"/>
</dbReference>
<comment type="caution">
    <text evidence="2">The sequence shown here is derived from an EMBL/GenBank/DDBJ whole genome shotgun (WGS) entry which is preliminary data.</text>
</comment>
<feature type="domain" description="Protein kinase" evidence="1">
    <location>
        <begin position="297"/>
        <end position="623"/>
    </location>
</feature>
<keyword evidence="3" id="KW-1185">Reference proteome</keyword>
<dbReference type="OrthoDB" id="1911848at2759"/>
<dbReference type="InterPro" id="IPR000719">
    <property type="entry name" value="Prot_kinase_dom"/>
</dbReference>
<dbReference type="InterPro" id="IPR029498">
    <property type="entry name" value="HeLo_dom"/>
</dbReference>